<dbReference type="GeneTree" id="ENSGT01150000286972"/>
<evidence type="ECO:0000256" key="14">
    <source>
        <dbReference type="RuleBase" id="RU363047"/>
    </source>
</evidence>
<keyword evidence="4 14" id="KW-1003">Cell membrane</keyword>
<sequence length="309" mass="35036">MLRDQISEGNFSSVMVFVLGFSELPNLQGLLFGLFFLVYIFILTGNGLIIIITRMDSVLQTPMYFFLANFSSLEICYVSVTLPRILMNLWTQERSISLLSYATQMCFFLVQGATEAFLLAVMAYDRYVSICNPLHYALCVQLAVAAWFSGIPVQIRQTCQVFSLPFCDSNQIRHFFCDIPPLIQQACWDTALNEICVYVVTVLFAMIPFLLILGSYVQIVSTILKMHSAEGRRKVFSTCGSHLTGVSIFHGTVLFMYVRPNSSYALDHDMIVSVFYTIVIPMLNPIIYSLRNKDVKEAVKRVFGKKIIC</sequence>
<evidence type="ECO:0000256" key="3">
    <source>
        <dbReference type="ARBA" id="ARBA00010663"/>
    </source>
</evidence>
<dbReference type="PRINTS" id="PR00237">
    <property type="entry name" value="GPCRRHODOPSN"/>
</dbReference>
<comment type="similarity">
    <text evidence="3 13">Belongs to the G-protein coupled receptor 1 family.</text>
</comment>
<name>I3LHU0_PIG</name>
<reference evidence="16" key="1">
    <citation type="journal article" date="2020" name="Gigascience">
        <title>An improved pig reference genome sequence to enable pig genetics and genomics research.</title>
        <authorList>
            <person name="Warr A."/>
            <person name="Affara N."/>
            <person name="Aken B."/>
            <person name="Beiki H."/>
            <person name="Bickhart D.M."/>
            <person name="Billis K."/>
            <person name="Chow W."/>
            <person name="Eory L."/>
            <person name="Finlayson H.A."/>
            <person name="Flicek P."/>
            <person name="Giron C.G."/>
            <person name="Griffin D.K."/>
            <person name="Hall R."/>
            <person name="Hannum G."/>
            <person name="Hourlier T."/>
            <person name="Howe K."/>
            <person name="Hume D.A."/>
            <person name="Izuogu O."/>
            <person name="Kim K."/>
            <person name="Koren S."/>
            <person name="Liu H."/>
            <person name="Manchanda N."/>
            <person name="Martin F.J."/>
            <person name="Nonneman D.J."/>
            <person name="O'Connor R.E."/>
            <person name="Phillippy A.M."/>
            <person name="Rohrer G.A."/>
            <person name="Rosen B.D."/>
            <person name="Rund L.A."/>
            <person name="Sargent C.A."/>
            <person name="Schook L.B."/>
            <person name="Schroeder S.G."/>
            <person name="Schwartz A.S."/>
            <person name="Skinner B.M."/>
            <person name="Talbot R."/>
            <person name="Tseng E."/>
            <person name="Tuggle C.K."/>
            <person name="Watson M."/>
            <person name="Smith T.P.L."/>
            <person name="Archibald A.L."/>
        </authorList>
    </citation>
    <scope>NUCLEOTIDE SEQUENCE [LARGE SCALE GENOMIC DNA]</scope>
    <source>
        <strain evidence="16">Duroc</strain>
    </source>
</reference>
<dbReference type="Gene3D" id="1.20.1070.10">
    <property type="entry name" value="Rhodopsin 7-helix transmembrane proteins"/>
    <property type="match status" value="1"/>
</dbReference>
<proteinExistence type="inferred from homology"/>
<evidence type="ECO:0000256" key="4">
    <source>
        <dbReference type="ARBA" id="ARBA00022475"/>
    </source>
</evidence>
<evidence type="ECO:0000256" key="11">
    <source>
        <dbReference type="ARBA" id="ARBA00023170"/>
    </source>
</evidence>
<keyword evidence="5 14" id="KW-0716">Sensory transduction</keyword>
<dbReference type="Pfam" id="PF13853">
    <property type="entry name" value="7tm_4"/>
    <property type="match status" value="1"/>
</dbReference>
<keyword evidence="10 14" id="KW-0472">Membrane</keyword>
<dbReference type="GO" id="GO:0050911">
    <property type="term" value="P:detection of chemical stimulus involved in sensory perception of smell"/>
    <property type="evidence" value="ECO:0000318"/>
    <property type="project" value="GO_Central"/>
</dbReference>
<evidence type="ECO:0000313" key="17">
    <source>
        <dbReference type="Proteomes" id="UP000008227"/>
    </source>
</evidence>
<keyword evidence="11 13" id="KW-0675">Receptor</keyword>
<reference evidence="16" key="3">
    <citation type="submission" date="2025-09" db="UniProtKB">
        <authorList>
            <consortium name="Ensembl"/>
        </authorList>
    </citation>
    <scope>IDENTIFICATION</scope>
</reference>
<dbReference type="GO" id="GO:0005886">
    <property type="term" value="C:plasma membrane"/>
    <property type="evidence" value="ECO:0000318"/>
    <property type="project" value="GO_Central"/>
</dbReference>
<evidence type="ECO:0000256" key="7">
    <source>
        <dbReference type="ARBA" id="ARBA00022725"/>
    </source>
</evidence>
<keyword evidence="6 13" id="KW-0812">Transmembrane</keyword>
<dbReference type="HOGENOM" id="CLU_012526_1_0_1"/>
<dbReference type="GO" id="GO:0004930">
    <property type="term" value="F:G protein-coupled receptor activity"/>
    <property type="evidence" value="ECO:0007669"/>
    <property type="project" value="UniProtKB-KW"/>
</dbReference>
<dbReference type="InterPro" id="IPR017452">
    <property type="entry name" value="GPCR_Rhodpsn_7TM"/>
</dbReference>
<keyword evidence="7 14" id="KW-0552">Olfaction</keyword>
<dbReference type="PRINTS" id="PR00245">
    <property type="entry name" value="OLFACTORYR"/>
</dbReference>
<organism evidence="16 17">
    <name type="scientific">Sus scrofa</name>
    <name type="common">Pig</name>
    <dbReference type="NCBI Taxonomy" id="9823"/>
    <lineage>
        <taxon>Eukaryota</taxon>
        <taxon>Metazoa</taxon>
        <taxon>Chordata</taxon>
        <taxon>Craniata</taxon>
        <taxon>Vertebrata</taxon>
        <taxon>Euteleostomi</taxon>
        <taxon>Mammalia</taxon>
        <taxon>Eutheria</taxon>
        <taxon>Laurasiatheria</taxon>
        <taxon>Artiodactyla</taxon>
        <taxon>Suina</taxon>
        <taxon>Suidae</taxon>
        <taxon>Sus</taxon>
    </lineage>
</organism>
<keyword evidence="12 13" id="KW-0807">Transducer</keyword>
<feature type="transmembrane region" description="Helical" evidence="14">
    <location>
        <begin position="235"/>
        <end position="258"/>
    </location>
</feature>
<protein>
    <recommendedName>
        <fullName evidence="14">Olfactory receptor</fullName>
    </recommendedName>
</protein>
<feature type="domain" description="G-protein coupled receptors family 1 profile" evidence="15">
    <location>
        <begin position="45"/>
        <end position="288"/>
    </location>
</feature>
<reference evidence="16" key="2">
    <citation type="submission" date="2025-08" db="UniProtKB">
        <authorList>
            <consortium name="Ensembl"/>
        </authorList>
    </citation>
    <scope>IDENTIFICATION</scope>
</reference>
<feature type="transmembrane region" description="Helical" evidence="14">
    <location>
        <begin position="98"/>
        <end position="124"/>
    </location>
</feature>
<dbReference type="CDD" id="cd15225">
    <property type="entry name" value="7tmA_OR10A-like"/>
    <property type="match status" value="1"/>
</dbReference>
<dbReference type="Ensembl" id="ENSSSCT00000023552.4">
    <property type="protein sequence ID" value="ENSSSCP00000023637.4"/>
    <property type="gene ID" value="ENSSSCG00000040691.3"/>
</dbReference>
<dbReference type="PROSITE" id="PS00237">
    <property type="entry name" value="G_PROTEIN_RECEP_F1_1"/>
    <property type="match status" value="1"/>
</dbReference>
<dbReference type="InterPro" id="IPR000725">
    <property type="entry name" value="Olfact_rcpt"/>
</dbReference>
<evidence type="ECO:0000256" key="12">
    <source>
        <dbReference type="ARBA" id="ARBA00023224"/>
    </source>
</evidence>
<dbReference type="GO" id="GO:0004984">
    <property type="term" value="F:olfactory receptor activity"/>
    <property type="evidence" value="ECO:0000318"/>
    <property type="project" value="GO_Central"/>
</dbReference>
<accession>I3LHU0</accession>
<dbReference type="InterPro" id="IPR000276">
    <property type="entry name" value="GPCR_Rhodpsn"/>
</dbReference>
<dbReference type="AlphaFoldDB" id="I3LHU0"/>
<evidence type="ECO:0000256" key="13">
    <source>
        <dbReference type="RuleBase" id="RU000688"/>
    </source>
</evidence>
<evidence type="ECO:0000256" key="9">
    <source>
        <dbReference type="ARBA" id="ARBA00023040"/>
    </source>
</evidence>
<evidence type="ECO:0000256" key="1">
    <source>
        <dbReference type="ARBA" id="ARBA00003929"/>
    </source>
</evidence>
<evidence type="ECO:0000256" key="2">
    <source>
        <dbReference type="ARBA" id="ARBA00004651"/>
    </source>
</evidence>
<evidence type="ECO:0000256" key="5">
    <source>
        <dbReference type="ARBA" id="ARBA00022606"/>
    </source>
</evidence>
<dbReference type="FunFam" id="1.20.1070.10:FF:000001">
    <property type="entry name" value="Olfactory receptor"/>
    <property type="match status" value="1"/>
</dbReference>
<evidence type="ECO:0000256" key="6">
    <source>
        <dbReference type="ARBA" id="ARBA00022692"/>
    </source>
</evidence>
<dbReference type="SUPFAM" id="SSF81321">
    <property type="entry name" value="Family A G protein-coupled receptor-like"/>
    <property type="match status" value="1"/>
</dbReference>
<dbReference type="Proteomes" id="UP000008227">
    <property type="component" value="Unassembled WGS sequence"/>
</dbReference>
<feature type="transmembrane region" description="Helical" evidence="14">
    <location>
        <begin position="30"/>
        <end position="52"/>
    </location>
</feature>
<dbReference type="PANTHER" id="PTHR26453">
    <property type="entry name" value="OLFACTORY RECEPTOR"/>
    <property type="match status" value="1"/>
</dbReference>
<feature type="transmembrane region" description="Helical" evidence="14">
    <location>
        <begin position="136"/>
        <end position="155"/>
    </location>
</feature>
<comment type="function">
    <text evidence="1">Putative odorant or sperm cell receptor.</text>
</comment>
<feature type="transmembrane region" description="Helical" evidence="14">
    <location>
        <begin position="198"/>
        <end position="223"/>
    </location>
</feature>
<evidence type="ECO:0000313" key="16">
    <source>
        <dbReference type="Ensembl" id="ENSSSCP00000023637.4"/>
    </source>
</evidence>
<keyword evidence="8 14" id="KW-1133">Transmembrane helix</keyword>
<feature type="transmembrane region" description="Helical" evidence="14">
    <location>
        <begin position="64"/>
        <end position="86"/>
    </location>
</feature>
<evidence type="ECO:0000259" key="15">
    <source>
        <dbReference type="PROSITE" id="PS50262"/>
    </source>
</evidence>
<dbReference type="PROSITE" id="PS50262">
    <property type="entry name" value="G_PROTEIN_RECEP_F1_2"/>
    <property type="match status" value="1"/>
</dbReference>
<comment type="subcellular location">
    <subcellularLocation>
        <location evidence="2 14">Cell membrane</location>
        <topology evidence="2 14">Multi-pass membrane protein</topology>
    </subcellularLocation>
</comment>
<keyword evidence="9 13" id="KW-0297">G-protein coupled receptor</keyword>
<dbReference type="STRING" id="9823.ENSSSCP00000023637"/>
<evidence type="ECO:0000256" key="10">
    <source>
        <dbReference type="ARBA" id="ARBA00023136"/>
    </source>
</evidence>
<feature type="transmembrane region" description="Helical" evidence="14">
    <location>
        <begin position="270"/>
        <end position="290"/>
    </location>
</feature>
<evidence type="ECO:0000256" key="8">
    <source>
        <dbReference type="ARBA" id="ARBA00022989"/>
    </source>
</evidence>
<keyword evidence="17" id="KW-1185">Reference proteome</keyword>
<dbReference type="InParanoid" id="I3LHU0"/>
<dbReference type="FunFam" id="1.10.1220.70:FF:000001">
    <property type="entry name" value="Olfactory receptor"/>
    <property type="match status" value="1"/>
</dbReference>